<reference evidence="1 2" key="1">
    <citation type="submission" date="2018-01" db="EMBL/GenBank/DDBJ databases">
        <title>Genomic Encyclopedia of Type Strains, Phase I: the one thousand microbial genomes (KMG-I) project.</title>
        <authorList>
            <person name="Goeker M."/>
        </authorList>
    </citation>
    <scope>NUCLEOTIDE SEQUENCE [LARGE SCALE GENOMIC DNA]</scope>
    <source>
        <strain evidence="1 2">DSM 17960</strain>
    </source>
</reference>
<evidence type="ECO:0000313" key="1">
    <source>
        <dbReference type="EMBL" id="POS00930.1"/>
    </source>
</evidence>
<protein>
    <submittedName>
        <fullName evidence="1">Uncharacterized protein</fullName>
    </submittedName>
</protein>
<dbReference type="Proteomes" id="UP000237056">
    <property type="component" value="Unassembled WGS sequence"/>
</dbReference>
<sequence length="101" mass="11874">MENNLNKNTFWIKSKCTWSICGENDNFFRAIEIAINLAEPNSEMNFNTEGNVFYCRGENFCIRVASNENWGVLKNCVWHLNRDASQKFVVAKAFYFEFQEI</sequence>
<proteinExistence type="predicted"/>
<gene>
    <name evidence="1" type="ORF">Q361_11734</name>
</gene>
<evidence type="ECO:0000313" key="2">
    <source>
        <dbReference type="Proteomes" id="UP000237056"/>
    </source>
</evidence>
<dbReference type="AlphaFoldDB" id="A0A2S4N5I3"/>
<keyword evidence="2" id="KW-1185">Reference proteome</keyword>
<dbReference type="RefSeq" id="WP_103726887.1">
    <property type="nucleotide sequence ID" value="NZ_PQNY01000017.1"/>
</dbReference>
<dbReference type="EMBL" id="PQNY01000017">
    <property type="protein sequence ID" value="POS00930.1"/>
    <property type="molecule type" value="Genomic_DNA"/>
</dbReference>
<comment type="caution">
    <text evidence="1">The sequence shown here is derived from an EMBL/GenBank/DDBJ whole genome shotgun (WGS) entry which is preliminary data.</text>
</comment>
<accession>A0A2S4N5I3</accession>
<organism evidence="1 2">
    <name type="scientific">Flavobacterium croceum DSM 17960</name>
    <dbReference type="NCBI Taxonomy" id="1121886"/>
    <lineage>
        <taxon>Bacteria</taxon>
        <taxon>Pseudomonadati</taxon>
        <taxon>Bacteroidota</taxon>
        <taxon>Flavobacteriia</taxon>
        <taxon>Flavobacteriales</taxon>
        <taxon>Flavobacteriaceae</taxon>
        <taxon>Flavobacterium</taxon>
    </lineage>
</organism>
<name>A0A2S4N5I3_9FLAO</name>